<feature type="transmembrane region" description="Helical" evidence="1">
    <location>
        <begin position="67"/>
        <end position="91"/>
    </location>
</feature>
<proteinExistence type="predicted"/>
<gene>
    <name evidence="2" type="ORF">DPMN_118083</name>
</gene>
<dbReference type="AlphaFoldDB" id="A0A9D4GG85"/>
<organism evidence="2 3">
    <name type="scientific">Dreissena polymorpha</name>
    <name type="common">Zebra mussel</name>
    <name type="synonym">Mytilus polymorpha</name>
    <dbReference type="NCBI Taxonomy" id="45954"/>
    <lineage>
        <taxon>Eukaryota</taxon>
        <taxon>Metazoa</taxon>
        <taxon>Spiralia</taxon>
        <taxon>Lophotrochozoa</taxon>
        <taxon>Mollusca</taxon>
        <taxon>Bivalvia</taxon>
        <taxon>Autobranchia</taxon>
        <taxon>Heteroconchia</taxon>
        <taxon>Euheterodonta</taxon>
        <taxon>Imparidentia</taxon>
        <taxon>Neoheterodontei</taxon>
        <taxon>Myida</taxon>
        <taxon>Dreissenoidea</taxon>
        <taxon>Dreissenidae</taxon>
        <taxon>Dreissena</taxon>
    </lineage>
</organism>
<accession>A0A9D4GG85</accession>
<keyword evidence="1" id="KW-1133">Transmembrane helix</keyword>
<protein>
    <submittedName>
        <fullName evidence="2">Uncharacterized protein</fullName>
    </submittedName>
</protein>
<sequence>MVEENIEFQFHCGDVELCIFPHQFCSSDSYTCKSCSNSICAEQNIPLQCLYNCRKRIRVEDTCHIQAWHVVLFCAVTAVATSVITGFVCVLRQKETCRRTDDDNQTDEDNNLIGNHERGEYCRSKLAGIQPTDGNQQTTIQKNTNL</sequence>
<dbReference type="Proteomes" id="UP000828390">
    <property type="component" value="Unassembled WGS sequence"/>
</dbReference>
<dbReference type="EMBL" id="JAIWYP010000005">
    <property type="protein sequence ID" value="KAH3816565.1"/>
    <property type="molecule type" value="Genomic_DNA"/>
</dbReference>
<reference evidence="2" key="1">
    <citation type="journal article" date="2019" name="bioRxiv">
        <title>The Genome of the Zebra Mussel, Dreissena polymorpha: A Resource for Invasive Species Research.</title>
        <authorList>
            <person name="McCartney M.A."/>
            <person name="Auch B."/>
            <person name="Kono T."/>
            <person name="Mallez S."/>
            <person name="Zhang Y."/>
            <person name="Obille A."/>
            <person name="Becker A."/>
            <person name="Abrahante J.E."/>
            <person name="Garbe J."/>
            <person name="Badalamenti J.P."/>
            <person name="Herman A."/>
            <person name="Mangelson H."/>
            <person name="Liachko I."/>
            <person name="Sullivan S."/>
            <person name="Sone E.D."/>
            <person name="Koren S."/>
            <person name="Silverstein K.A.T."/>
            <person name="Beckman K.B."/>
            <person name="Gohl D.M."/>
        </authorList>
    </citation>
    <scope>NUCLEOTIDE SEQUENCE</scope>
    <source>
        <strain evidence="2">Duluth1</strain>
        <tissue evidence="2">Whole animal</tissue>
    </source>
</reference>
<evidence type="ECO:0000313" key="2">
    <source>
        <dbReference type="EMBL" id="KAH3816565.1"/>
    </source>
</evidence>
<comment type="caution">
    <text evidence="2">The sequence shown here is derived from an EMBL/GenBank/DDBJ whole genome shotgun (WGS) entry which is preliminary data.</text>
</comment>
<name>A0A9D4GG85_DREPO</name>
<keyword evidence="1" id="KW-0812">Transmembrane</keyword>
<evidence type="ECO:0000256" key="1">
    <source>
        <dbReference type="SAM" id="Phobius"/>
    </source>
</evidence>
<keyword evidence="3" id="KW-1185">Reference proteome</keyword>
<reference evidence="2" key="2">
    <citation type="submission" date="2020-11" db="EMBL/GenBank/DDBJ databases">
        <authorList>
            <person name="McCartney M.A."/>
            <person name="Auch B."/>
            <person name="Kono T."/>
            <person name="Mallez S."/>
            <person name="Becker A."/>
            <person name="Gohl D.M."/>
            <person name="Silverstein K.A.T."/>
            <person name="Koren S."/>
            <person name="Bechman K.B."/>
            <person name="Herman A."/>
            <person name="Abrahante J.E."/>
            <person name="Garbe J."/>
        </authorList>
    </citation>
    <scope>NUCLEOTIDE SEQUENCE</scope>
    <source>
        <strain evidence="2">Duluth1</strain>
        <tissue evidence="2">Whole animal</tissue>
    </source>
</reference>
<evidence type="ECO:0000313" key="3">
    <source>
        <dbReference type="Proteomes" id="UP000828390"/>
    </source>
</evidence>
<keyword evidence="1" id="KW-0472">Membrane</keyword>